<feature type="transmembrane region" description="Helical" evidence="7">
    <location>
        <begin position="224"/>
        <end position="248"/>
    </location>
</feature>
<dbReference type="PANTHER" id="PTHR30221">
    <property type="entry name" value="SMALL-CONDUCTANCE MECHANOSENSITIVE CHANNEL"/>
    <property type="match status" value="1"/>
</dbReference>
<comment type="caution">
    <text evidence="11">The sequence shown here is derived from an EMBL/GenBank/DDBJ whole genome shotgun (WGS) entry which is preliminary data.</text>
</comment>
<evidence type="ECO:0000313" key="11">
    <source>
        <dbReference type="EMBL" id="GLT23899.1"/>
    </source>
</evidence>
<dbReference type="PANTHER" id="PTHR30221:SF18">
    <property type="entry name" value="SLL0590 PROTEIN"/>
    <property type="match status" value="1"/>
</dbReference>
<keyword evidence="7" id="KW-0997">Cell inner membrane</keyword>
<feature type="transmembrane region" description="Helical" evidence="7">
    <location>
        <begin position="268"/>
        <end position="296"/>
    </location>
</feature>
<comment type="caution">
    <text evidence="7">Lacks conserved residue(s) required for the propagation of feature annotation.</text>
</comment>
<evidence type="ECO:0000256" key="3">
    <source>
        <dbReference type="ARBA" id="ARBA00022475"/>
    </source>
</evidence>
<reference evidence="12" key="1">
    <citation type="journal article" date="2019" name="Int. J. Syst. Evol. Microbiol.">
        <title>The Global Catalogue of Microorganisms (GCM) 10K type strain sequencing project: providing services to taxonomists for standard genome sequencing and annotation.</title>
        <authorList>
            <consortium name="The Broad Institute Genomics Platform"/>
            <consortium name="The Broad Institute Genome Sequencing Center for Infectious Disease"/>
            <person name="Wu L."/>
            <person name="Ma J."/>
        </authorList>
    </citation>
    <scope>NUCLEOTIDE SEQUENCE [LARGE SCALE GENOMIC DNA]</scope>
    <source>
        <strain evidence="12">NBRC 102407</strain>
    </source>
</reference>
<keyword evidence="6 7" id="KW-0472">Membrane</keyword>
<evidence type="ECO:0000256" key="4">
    <source>
        <dbReference type="ARBA" id="ARBA00022692"/>
    </source>
</evidence>
<sequence length="566" mass="61056">MPSAPLRPNPLSCSLIRLVLAICAALMLILAPGAQAARQAAPPPAAPAPAPAPAADAPAVEEADLILMNRTIVRFRAKFLGASPRQRAERGQATISAILERATSDDVVVQPNAVGNILLIDGQLAFVLTPDDTDKLAGETLAALTDKTVAVLRTVVAESRESRDSRSLAEGLAVSAGATLVFITLLYMLGRLQAWITRRLAAAIDAQAERLKLGGTELIRRDRILAAVGWLSRALFWLLAALLAYTWLARILARFPYTRAWGENLDDYLLGVLGRLGVGILQTLPNLLIALLMFLVARAVVGLLKPVFDHAAGNNAGLGWLDKDTVEPTRKITNILIWIFALVMAYPYLPGAQTEAFKGMSVLIGLMVSLGASSIVGQGAAGLILMYSRTLRSGEYVRIGEHEGTVVAISLFNTRLRTGRGAEITLPNALIVGNATRNYSRTQGGRGFMLDTTVTIGYDTPWRQVEAMLTEAARRTPGISTDPAPRIFQTALSDFYPEYCLVVHATPVGAEPRAQLLSRLHANIQDVFNEYGVQIMSPHYIADPATEKRVAPDNWYAPPARRPDPA</sequence>
<feature type="signal peptide" evidence="8">
    <location>
        <begin position="1"/>
        <end position="36"/>
    </location>
</feature>
<dbReference type="RefSeq" id="WP_284189075.1">
    <property type="nucleotide sequence ID" value="NZ_BSPX01000064.1"/>
</dbReference>
<evidence type="ECO:0000313" key="12">
    <source>
        <dbReference type="Proteomes" id="UP001157167"/>
    </source>
</evidence>
<name>A0ABQ6FFV3_9RHOO</name>
<evidence type="ECO:0000256" key="7">
    <source>
        <dbReference type="RuleBase" id="RU369025"/>
    </source>
</evidence>
<feature type="domain" description="Mechanosensitive ion channel MscS C-terminal" evidence="10">
    <location>
        <begin position="451"/>
        <end position="535"/>
    </location>
</feature>
<accession>A0ABQ6FFV3</accession>
<dbReference type="InterPro" id="IPR045275">
    <property type="entry name" value="MscS_archaea/bacteria_type"/>
</dbReference>
<dbReference type="InterPro" id="IPR011066">
    <property type="entry name" value="MscS_channel_C_sf"/>
</dbReference>
<dbReference type="InterPro" id="IPR049278">
    <property type="entry name" value="MS_channel_C"/>
</dbReference>
<dbReference type="SUPFAM" id="SSF82689">
    <property type="entry name" value="Mechanosensitive channel protein MscS (YggB), C-terminal domain"/>
    <property type="match status" value="1"/>
</dbReference>
<dbReference type="Proteomes" id="UP001157167">
    <property type="component" value="Unassembled WGS sequence"/>
</dbReference>
<evidence type="ECO:0000256" key="6">
    <source>
        <dbReference type="ARBA" id="ARBA00023136"/>
    </source>
</evidence>
<feature type="chain" id="PRO_5045476305" description="Small-conductance mechanosensitive channel" evidence="8">
    <location>
        <begin position="37"/>
        <end position="566"/>
    </location>
</feature>
<dbReference type="InterPro" id="IPR023408">
    <property type="entry name" value="MscS_beta-dom_sf"/>
</dbReference>
<proteinExistence type="inferred from homology"/>
<dbReference type="InterPro" id="IPR006685">
    <property type="entry name" value="MscS_channel_2nd"/>
</dbReference>
<evidence type="ECO:0000259" key="10">
    <source>
        <dbReference type="Pfam" id="PF21082"/>
    </source>
</evidence>
<keyword evidence="7" id="KW-0813">Transport</keyword>
<comment type="subcellular location">
    <subcellularLocation>
        <location evidence="7">Cell inner membrane</location>
        <topology evidence="7">Multi-pass membrane protein</topology>
    </subcellularLocation>
    <subcellularLocation>
        <location evidence="1">Cell membrane</location>
        <topology evidence="1">Multi-pass membrane protein</topology>
    </subcellularLocation>
</comment>
<organism evidence="11 12">
    <name type="scientific">Zoogloea oryzae</name>
    <dbReference type="NCBI Taxonomy" id="310767"/>
    <lineage>
        <taxon>Bacteria</taxon>
        <taxon>Pseudomonadati</taxon>
        <taxon>Pseudomonadota</taxon>
        <taxon>Betaproteobacteria</taxon>
        <taxon>Rhodocyclales</taxon>
        <taxon>Zoogloeaceae</taxon>
        <taxon>Zoogloea</taxon>
    </lineage>
</organism>
<feature type="transmembrane region" description="Helical" evidence="7">
    <location>
        <begin position="168"/>
        <end position="189"/>
    </location>
</feature>
<protein>
    <recommendedName>
        <fullName evidence="7">Small-conductance mechanosensitive channel</fullName>
    </recommendedName>
</protein>
<dbReference type="Pfam" id="PF21082">
    <property type="entry name" value="MS_channel_3rd"/>
    <property type="match status" value="1"/>
</dbReference>
<dbReference type="SUPFAM" id="SSF50182">
    <property type="entry name" value="Sm-like ribonucleoproteins"/>
    <property type="match status" value="1"/>
</dbReference>
<gene>
    <name evidence="11" type="ORF">GCM10007933_33700</name>
</gene>
<evidence type="ECO:0000259" key="9">
    <source>
        <dbReference type="Pfam" id="PF00924"/>
    </source>
</evidence>
<dbReference type="Gene3D" id="3.30.70.100">
    <property type="match status" value="1"/>
</dbReference>
<dbReference type="Pfam" id="PF00924">
    <property type="entry name" value="MS_channel_2nd"/>
    <property type="match status" value="1"/>
</dbReference>
<evidence type="ECO:0000256" key="2">
    <source>
        <dbReference type="ARBA" id="ARBA00008017"/>
    </source>
</evidence>
<dbReference type="Gene3D" id="1.10.287.1260">
    <property type="match status" value="1"/>
</dbReference>
<keyword evidence="7" id="KW-0406">Ion transport</keyword>
<keyword evidence="12" id="KW-1185">Reference proteome</keyword>
<dbReference type="Gene3D" id="2.30.30.60">
    <property type="match status" value="1"/>
</dbReference>
<dbReference type="InterPro" id="IPR010920">
    <property type="entry name" value="LSM_dom_sf"/>
</dbReference>
<keyword evidence="7" id="KW-0407">Ion channel</keyword>
<keyword evidence="4 7" id="KW-0812">Transmembrane</keyword>
<evidence type="ECO:0000256" key="1">
    <source>
        <dbReference type="ARBA" id="ARBA00004651"/>
    </source>
</evidence>
<comment type="function">
    <text evidence="7">Mechanosensitive channel that participates in the regulation of osmotic pressure changes within the cell, opening in response to stretch forces in the membrane lipid bilayer, without the need for other proteins. Contributes to normal resistance to hypoosmotic shock. Forms an ion channel of 1.0 nanosiemens conductance with a slight preference for anions.</text>
</comment>
<feature type="transmembrane region" description="Helical" evidence="7">
    <location>
        <begin position="332"/>
        <end position="349"/>
    </location>
</feature>
<dbReference type="EMBL" id="BSPX01000064">
    <property type="protein sequence ID" value="GLT23899.1"/>
    <property type="molecule type" value="Genomic_DNA"/>
</dbReference>
<evidence type="ECO:0000256" key="8">
    <source>
        <dbReference type="SAM" id="SignalP"/>
    </source>
</evidence>
<feature type="domain" description="Mechanosensitive ion channel MscS" evidence="9">
    <location>
        <begin position="379"/>
        <end position="441"/>
    </location>
</feature>
<keyword evidence="5 7" id="KW-1133">Transmembrane helix</keyword>
<keyword evidence="8" id="KW-0732">Signal</keyword>
<keyword evidence="3" id="KW-1003">Cell membrane</keyword>
<comment type="similarity">
    <text evidence="2 7">Belongs to the MscS (TC 1.A.23) family.</text>
</comment>
<feature type="transmembrane region" description="Helical" evidence="7">
    <location>
        <begin position="361"/>
        <end position="388"/>
    </location>
</feature>
<evidence type="ECO:0000256" key="5">
    <source>
        <dbReference type="ARBA" id="ARBA00022989"/>
    </source>
</evidence>
<comment type="subunit">
    <text evidence="7">Homoheptamer.</text>
</comment>